<name>A0A4Q0PIK1_9FLAO</name>
<reference evidence="1 2" key="1">
    <citation type="submission" date="2018-07" db="EMBL/GenBank/DDBJ databases">
        <title>Leeuwenhoekiella genomics.</title>
        <authorList>
            <person name="Tahon G."/>
            <person name="Willems A."/>
        </authorList>
    </citation>
    <scope>NUCLEOTIDE SEQUENCE [LARGE SCALE GENOMIC DNA]</scope>
    <source>
        <strain evidence="1 2">LMG 1345</strain>
    </source>
</reference>
<accession>A0A4Q0PIK1</accession>
<dbReference type="Proteomes" id="UP000290608">
    <property type="component" value="Unassembled WGS sequence"/>
</dbReference>
<evidence type="ECO:0000313" key="2">
    <source>
        <dbReference type="Proteomes" id="UP000290608"/>
    </source>
</evidence>
<proteinExistence type="predicted"/>
<organism evidence="1 2">
    <name type="scientific">Leeuwenhoekiella marinoflava</name>
    <dbReference type="NCBI Taxonomy" id="988"/>
    <lineage>
        <taxon>Bacteria</taxon>
        <taxon>Pseudomonadati</taxon>
        <taxon>Bacteroidota</taxon>
        <taxon>Flavobacteriia</taxon>
        <taxon>Flavobacteriales</taxon>
        <taxon>Flavobacteriaceae</taxon>
        <taxon>Leeuwenhoekiella</taxon>
    </lineage>
</organism>
<dbReference type="EMBL" id="QOVL01000019">
    <property type="protein sequence ID" value="RXG26785.1"/>
    <property type="molecule type" value="Genomic_DNA"/>
</dbReference>
<dbReference type="AlphaFoldDB" id="A0A4Q0PIK1"/>
<gene>
    <name evidence="1" type="ORF">DSL99_3327</name>
</gene>
<sequence>MYDSLTNSPILETDPNDGRLAIIVISAHLSGTPVLERNYIVK</sequence>
<protein>
    <submittedName>
        <fullName evidence="1">Uncharacterized protein</fullName>
    </submittedName>
</protein>
<comment type="caution">
    <text evidence="1">The sequence shown here is derived from an EMBL/GenBank/DDBJ whole genome shotgun (WGS) entry which is preliminary data.</text>
</comment>
<evidence type="ECO:0000313" key="1">
    <source>
        <dbReference type="EMBL" id="RXG26785.1"/>
    </source>
</evidence>